<name>A0A410DZ15_9CLOT</name>
<accession>A0A410DZ15</accession>
<evidence type="ECO:0008006" key="3">
    <source>
        <dbReference type="Google" id="ProtNLM"/>
    </source>
</evidence>
<gene>
    <name evidence="1" type="ORF">C1I91_23110</name>
</gene>
<reference evidence="1 2" key="1">
    <citation type="submission" date="2018-01" db="EMBL/GenBank/DDBJ databases">
        <title>Genome Sequencing and Assembly of Anaerobacter polyendosporus strain CT4.</title>
        <authorList>
            <person name="Tachaapaikoon C."/>
            <person name="Sutheeworapong S."/>
            <person name="Jenjaroenpun P."/>
            <person name="Wongsurawat T."/>
            <person name="Nookeaw I."/>
            <person name="Cheawchanlertfa P."/>
            <person name="Kosugi A."/>
            <person name="Cheevadhanarak S."/>
            <person name="Ratanakhanokchai K."/>
        </authorList>
    </citation>
    <scope>NUCLEOTIDE SEQUENCE [LARGE SCALE GENOMIC DNA]</scope>
    <source>
        <strain evidence="1 2">CT4</strain>
    </source>
</reference>
<dbReference type="AlphaFoldDB" id="A0A410DZ15"/>
<dbReference type="PANTHER" id="PTHR34817">
    <property type="entry name" value="NUCLEOTIDYLTRANSFERASE"/>
    <property type="match status" value="1"/>
</dbReference>
<dbReference type="RefSeq" id="WP_128215016.1">
    <property type="nucleotide sequence ID" value="NZ_CP025746.1"/>
</dbReference>
<evidence type="ECO:0000313" key="2">
    <source>
        <dbReference type="Proteomes" id="UP000286268"/>
    </source>
</evidence>
<dbReference type="InterPro" id="IPR018775">
    <property type="entry name" value="RlaP"/>
</dbReference>
<dbReference type="KEGG" id="cmah:C1I91_23110"/>
<evidence type="ECO:0000313" key="1">
    <source>
        <dbReference type="EMBL" id="QAA34295.1"/>
    </source>
</evidence>
<dbReference type="EMBL" id="CP025746">
    <property type="protein sequence ID" value="QAA34295.1"/>
    <property type="molecule type" value="Genomic_DNA"/>
</dbReference>
<dbReference type="PANTHER" id="PTHR34817:SF2">
    <property type="entry name" value="NUCLEOTIDYLTRANSFERASE"/>
    <property type="match status" value="1"/>
</dbReference>
<dbReference type="OrthoDB" id="9796845at2"/>
<protein>
    <recommendedName>
        <fullName evidence="3">Nucleotidyltransferase domain-containing protein</fullName>
    </recommendedName>
</protein>
<sequence length="258" mass="30693">MNRCMYDKIRQTLVEVENNNDINILYAAESGSRGWGFESLDSDYDCRFIYINSKEFYLSIDEGKDYIELPVDKVYDVNGWDLKKALKAIRKSNPTVIEWLNSPIVYIEKEDFKKEIIELCNEYFDETLTIYHYLHIARKKLDEVRDEQSSKLKKYFYILRPLFACCWVMDNKSIPPMEFEPLYKNMELSIQQKEEIDRLLDLKKVSNESELIPRSEVIIAYSEALIIACEQYLKNNRKGSNKDSDKLNKFFIKCLERK</sequence>
<proteinExistence type="predicted"/>
<organism evidence="1 2">
    <name type="scientific">Clostridium manihotivorum</name>
    <dbReference type="NCBI Taxonomy" id="2320868"/>
    <lineage>
        <taxon>Bacteria</taxon>
        <taxon>Bacillati</taxon>
        <taxon>Bacillota</taxon>
        <taxon>Clostridia</taxon>
        <taxon>Eubacteriales</taxon>
        <taxon>Clostridiaceae</taxon>
        <taxon>Clostridium</taxon>
    </lineage>
</organism>
<dbReference type="Proteomes" id="UP000286268">
    <property type="component" value="Chromosome"/>
</dbReference>
<dbReference type="Pfam" id="PF10127">
    <property type="entry name" value="RlaP"/>
    <property type="match status" value="1"/>
</dbReference>
<keyword evidence="2" id="KW-1185">Reference proteome</keyword>